<dbReference type="Pfam" id="PF00196">
    <property type="entry name" value="GerE"/>
    <property type="match status" value="1"/>
</dbReference>
<name>A0A318E7K8_9GAMM</name>
<feature type="region of interest" description="Disordered" evidence="4">
    <location>
        <begin position="1"/>
        <end position="20"/>
    </location>
</feature>
<evidence type="ECO:0000256" key="1">
    <source>
        <dbReference type="ARBA" id="ARBA00023015"/>
    </source>
</evidence>
<keyword evidence="1" id="KW-0805">Transcription regulation</keyword>
<organism evidence="6 7">
    <name type="scientific">Sinimarinibacterium flocculans</name>
    <dbReference type="NCBI Taxonomy" id="985250"/>
    <lineage>
        <taxon>Bacteria</taxon>
        <taxon>Pseudomonadati</taxon>
        <taxon>Pseudomonadota</taxon>
        <taxon>Gammaproteobacteria</taxon>
        <taxon>Nevskiales</taxon>
        <taxon>Nevskiaceae</taxon>
        <taxon>Sinimarinibacterium</taxon>
    </lineage>
</organism>
<dbReference type="GO" id="GO:0003677">
    <property type="term" value="F:DNA binding"/>
    <property type="evidence" value="ECO:0007669"/>
    <property type="project" value="UniProtKB-KW"/>
</dbReference>
<dbReference type="AlphaFoldDB" id="A0A318E7K8"/>
<dbReference type="PANTHER" id="PTHR44688">
    <property type="entry name" value="DNA-BINDING TRANSCRIPTIONAL ACTIVATOR DEVR_DOSR"/>
    <property type="match status" value="1"/>
</dbReference>
<dbReference type="Gene3D" id="1.10.10.10">
    <property type="entry name" value="Winged helix-like DNA-binding domain superfamily/Winged helix DNA-binding domain"/>
    <property type="match status" value="1"/>
</dbReference>
<dbReference type="PROSITE" id="PS00622">
    <property type="entry name" value="HTH_LUXR_1"/>
    <property type="match status" value="1"/>
</dbReference>
<dbReference type="InterPro" id="IPR016032">
    <property type="entry name" value="Sig_transdc_resp-reg_C-effctor"/>
</dbReference>
<dbReference type="OrthoDB" id="9774661at2"/>
<dbReference type="InterPro" id="IPR000792">
    <property type="entry name" value="Tscrpt_reg_LuxR_C"/>
</dbReference>
<dbReference type="RefSeq" id="WP_110266635.1">
    <property type="nucleotide sequence ID" value="NZ_CAKZQT010000005.1"/>
</dbReference>
<evidence type="ECO:0000313" key="6">
    <source>
        <dbReference type="EMBL" id="PXV64636.1"/>
    </source>
</evidence>
<evidence type="ECO:0000313" key="7">
    <source>
        <dbReference type="Proteomes" id="UP000248330"/>
    </source>
</evidence>
<evidence type="ECO:0000256" key="3">
    <source>
        <dbReference type="ARBA" id="ARBA00023163"/>
    </source>
</evidence>
<gene>
    <name evidence="6" type="ORF">C8D93_11286</name>
</gene>
<proteinExistence type="predicted"/>
<dbReference type="InterPro" id="IPR036388">
    <property type="entry name" value="WH-like_DNA-bd_sf"/>
</dbReference>
<sequence>MIDRGTQGADWPETAADNWAGREPLTDRELEVLRYVAGGWSNREIARALALTDHTIKWHLKNIYGKLGVNGRVCAVLAVREQAQRTATATGS</sequence>
<dbReference type="CDD" id="cd06170">
    <property type="entry name" value="LuxR_C_like"/>
    <property type="match status" value="1"/>
</dbReference>
<accession>A0A318E7K8</accession>
<keyword evidence="3" id="KW-0804">Transcription</keyword>
<dbReference type="GO" id="GO:0006355">
    <property type="term" value="P:regulation of DNA-templated transcription"/>
    <property type="evidence" value="ECO:0007669"/>
    <property type="project" value="InterPro"/>
</dbReference>
<dbReference type="SMART" id="SM00421">
    <property type="entry name" value="HTH_LUXR"/>
    <property type="match status" value="1"/>
</dbReference>
<keyword evidence="7" id="KW-1185">Reference proteome</keyword>
<dbReference type="SUPFAM" id="SSF46894">
    <property type="entry name" value="C-terminal effector domain of the bipartite response regulators"/>
    <property type="match status" value="1"/>
</dbReference>
<evidence type="ECO:0000256" key="2">
    <source>
        <dbReference type="ARBA" id="ARBA00023125"/>
    </source>
</evidence>
<dbReference type="EMBL" id="QICN01000012">
    <property type="protein sequence ID" value="PXV64636.1"/>
    <property type="molecule type" value="Genomic_DNA"/>
</dbReference>
<dbReference type="PRINTS" id="PR00038">
    <property type="entry name" value="HTHLUXR"/>
</dbReference>
<dbReference type="PROSITE" id="PS50043">
    <property type="entry name" value="HTH_LUXR_2"/>
    <property type="match status" value="1"/>
</dbReference>
<protein>
    <submittedName>
        <fullName evidence="6">Regulatory LuxR family protein</fullName>
    </submittedName>
</protein>
<evidence type="ECO:0000259" key="5">
    <source>
        <dbReference type="PROSITE" id="PS50043"/>
    </source>
</evidence>
<keyword evidence="2" id="KW-0238">DNA-binding</keyword>
<evidence type="ECO:0000256" key="4">
    <source>
        <dbReference type="SAM" id="MobiDB-lite"/>
    </source>
</evidence>
<comment type="caution">
    <text evidence="6">The sequence shown here is derived from an EMBL/GenBank/DDBJ whole genome shotgun (WGS) entry which is preliminary data.</text>
</comment>
<dbReference type="Proteomes" id="UP000248330">
    <property type="component" value="Unassembled WGS sequence"/>
</dbReference>
<feature type="domain" description="HTH luxR-type" evidence="5">
    <location>
        <begin position="18"/>
        <end position="83"/>
    </location>
</feature>
<reference evidence="6 7" key="1">
    <citation type="submission" date="2018-04" db="EMBL/GenBank/DDBJ databases">
        <title>Genomic Encyclopedia of Type Strains, Phase IV (KMG-IV): sequencing the most valuable type-strain genomes for metagenomic binning, comparative biology and taxonomic classification.</title>
        <authorList>
            <person name="Goeker M."/>
        </authorList>
    </citation>
    <scope>NUCLEOTIDE SEQUENCE [LARGE SCALE GENOMIC DNA]</scope>
    <source>
        <strain evidence="6 7">DSM 104150</strain>
    </source>
</reference>
<dbReference type="PANTHER" id="PTHR44688:SF16">
    <property type="entry name" value="DNA-BINDING TRANSCRIPTIONAL ACTIVATOR DEVR_DOSR"/>
    <property type="match status" value="1"/>
</dbReference>